<feature type="transmembrane region" description="Helical" evidence="6">
    <location>
        <begin position="26"/>
        <end position="44"/>
    </location>
</feature>
<evidence type="ECO:0000256" key="2">
    <source>
        <dbReference type="ARBA" id="ARBA00007375"/>
    </source>
</evidence>
<dbReference type="PANTHER" id="PTHR31885:SF6">
    <property type="entry name" value="GH04784P"/>
    <property type="match status" value="1"/>
</dbReference>
<dbReference type="Pfam" id="PF07947">
    <property type="entry name" value="YhhN"/>
    <property type="match status" value="1"/>
</dbReference>
<sequence length="122" mass="12952">MLAFALGHVCLIAAFASSGGIGAVHLIAWAGLALWAIFYVNRVAKESSEPRLPFLLYGVIISAMLAAALTRGPLVLLGALLFTVSDSILLWGLLKSKWKGLDTAVMVTYWGAQFLLGVSGLF</sequence>
<feature type="transmembrane region" description="Helical" evidence="6">
    <location>
        <begin position="75"/>
        <end position="94"/>
    </location>
</feature>
<dbReference type="GO" id="GO:0016787">
    <property type="term" value="F:hydrolase activity"/>
    <property type="evidence" value="ECO:0007669"/>
    <property type="project" value="TreeGrafter"/>
</dbReference>
<comment type="caution">
    <text evidence="7">The sequence shown here is derived from an EMBL/GenBank/DDBJ whole genome shotgun (WGS) entry which is preliminary data.</text>
</comment>
<dbReference type="AlphaFoldDB" id="A0A645GBZ8"/>
<comment type="similarity">
    <text evidence="2">Belongs to the TMEM86 family.</text>
</comment>
<reference evidence="7" key="1">
    <citation type="submission" date="2019-08" db="EMBL/GenBank/DDBJ databases">
        <authorList>
            <person name="Kucharzyk K."/>
            <person name="Murdoch R.W."/>
            <person name="Higgins S."/>
            <person name="Loffler F."/>
        </authorList>
    </citation>
    <scope>NUCLEOTIDE SEQUENCE</scope>
</reference>
<evidence type="ECO:0008006" key="8">
    <source>
        <dbReference type="Google" id="ProtNLM"/>
    </source>
</evidence>
<organism evidence="7">
    <name type="scientific">bioreactor metagenome</name>
    <dbReference type="NCBI Taxonomy" id="1076179"/>
    <lineage>
        <taxon>unclassified sequences</taxon>
        <taxon>metagenomes</taxon>
        <taxon>ecological metagenomes</taxon>
    </lineage>
</organism>
<evidence type="ECO:0000256" key="1">
    <source>
        <dbReference type="ARBA" id="ARBA00004141"/>
    </source>
</evidence>
<dbReference type="GO" id="GO:0016020">
    <property type="term" value="C:membrane"/>
    <property type="evidence" value="ECO:0007669"/>
    <property type="project" value="UniProtKB-SubCell"/>
</dbReference>
<evidence type="ECO:0000256" key="3">
    <source>
        <dbReference type="ARBA" id="ARBA00022692"/>
    </source>
</evidence>
<dbReference type="InterPro" id="IPR012506">
    <property type="entry name" value="TMEM86B-like"/>
</dbReference>
<keyword evidence="5 6" id="KW-0472">Membrane</keyword>
<keyword evidence="3 6" id="KW-0812">Transmembrane</keyword>
<proteinExistence type="inferred from homology"/>
<name>A0A645GBZ8_9ZZZZ</name>
<protein>
    <recommendedName>
        <fullName evidence="8">YhhN-like protein</fullName>
    </recommendedName>
</protein>
<comment type="subcellular location">
    <subcellularLocation>
        <location evidence="1">Membrane</location>
        <topology evidence="1">Multi-pass membrane protein</topology>
    </subcellularLocation>
</comment>
<dbReference type="PANTHER" id="PTHR31885">
    <property type="entry name" value="GH04784P"/>
    <property type="match status" value="1"/>
</dbReference>
<evidence type="ECO:0000256" key="5">
    <source>
        <dbReference type="ARBA" id="ARBA00023136"/>
    </source>
</evidence>
<evidence type="ECO:0000256" key="4">
    <source>
        <dbReference type="ARBA" id="ARBA00022989"/>
    </source>
</evidence>
<dbReference type="EMBL" id="VSSQ01072928">
    <property type="protein sequence ID" value="MPN24175.1"/>
    <property type="molecule type" value="Genomic_DNA"/>
</dbReference>
<accession>A0A645GBZ8</accession>
<evidence type="ECO:0000256" key="6">
    <source>
        <dbReference type="SAM" id="Phobius"/>
    </source>
</evidence>
<gene>
    <name evidence="7" type="ORF">SDC9_171569</name>
</gene>
<evidence type="ECO:0000313" key="7">
    <source>
        <dbReference type="EMBL" id="MPN24175.1"/>
    </source>
</evidence>
<feature type="transmembrane region" description="Helical" evidence="6">
    <location>
        <begin position="51"/>
        <end position="69"/>
    </location>
</feature>
<keyword evidence="4 6" id="KW-1133">Transmembrane helix</keyword>